<dbReference type="PANTHER" id="PTHR30105:SF2">
    <property type="entry name" value="DIVERGENT POLYSACCHARIDE DEACETYLASE SUPERFAMILY"/>
    <property type="match status" value="1"/>
</dbReference>
<evidence type="ECO:0000256" key="1">
    <source>
        <dbReference type="SAM" id="MobiDB-lite"/>
    </source>
</evidence>
<dbReference type="CDD" id="cd10936">
    <property type="entry name" value="CE4_DAC2"/>
    <property type="match status" value="1"/>
</dbReference>
<dbReference type="InterPro" id="IPR006837">
    <property type="entry name" value="Divergent_DAC"/>
</dbReference>
<dbReference type="Gene3D" id="3.20.20.370">
    <property type="entry name" value="Glycoside hydrolase/deacetylase"/>
    <property type="match status" value="1"/>
</dbReference>
<dbReference type="GO" id="GO:0005975">
    <property type="term" value="P:carbohydrate metabolic process"/>
    <property type="evidence" value="ECO:0007669"/>
    <property type="project" value="InterPro"/>
</dbReference>
<dbReference type="EMBL" id="DXGI01000052">
    <property type="protein sequence ID" value="HIW77801.1"/>
    <property type="molecule type" value="Genomic_DNA"/>
</dbReference>
<reference evidence="2" key="1">
    <citation type="journal article" date="2021" name="PeerJ">
        <title>Extensive microbial diversity within the chicken gut microbiome revealed by metagenomics and culture.</title>
        <authorList>
            <person name="Gilroy R."/>
            <person name="Ravi A."/>
            <person name="Getino M."/>
            <person name="Pursley I."/>
            <person name="Horton D.L."/>
            <person name="Alikhan N.F."/>
            <person name="Baker D."/>
            <person name="Gharbi K."/>
            <person name="Hall N."/>
            <person name="Watson M."/>
            <person name="Adriaenssens E.M."/>
            <person name="Foster-Nyarko E."/>
            <person name="Jarju S."/>
            <person name="Secka A."/>
            <person name="Antonio M."/>
            <person name="Oren A."/>
            <person name="Chaudhuri R.R."/>
            <person name="La Ragione R."/>
            <person name="Hildebrand F."/>
            <person name="Pallen M.J."/>
        </authorList>
    </citation>
    <scope>NUCLEOTIDE SEQUENCE</scope>
    <source>
        <strain evidence="2">ChiSxjej5B17-1746</strain>
    </source>
</reference>
<dbReference type="PANTHER" id="PTHR30105">
    <property type="entry name" value="UNCHARACTERIZED YIBQ-RELATED"/>
    <property type="match status" value="1"/>
</dbReference>
<name>A0A9D1R0C5_9BACT</name>
<dbReference type="Pfam" id="PF04748">
    <property type="entry name" value="Polysacc_deac_2"/>
    <property type="match status" value="1"/>
</dbReference>
<evidence type="ECO:0000313" key="2">
    <source>
        <dbReference type="EMBL" id="HIW77801.1"/>
    </source>
</evidence>
<dbReference type="SUPFAM" id="SSF88713">
    <property type="entry name" value="Glycoside hydrolase/deacetylase"/>
    <property type="match status" value="1"/>
</dbReference>
<protein>
    <submittedName>
        <fullName evidence="2">Divergent polysaccharide deacetylase family protein</fullName>
    </submittedName>
</protein>
<feature type="region of interest" description="Disordered" evidence="1">
    <location>
        <begin position="468"/>
        <end position="489"/>
    </location>
</feature>
<comment type="caution">
    <text evidence="2">The sequence shown here is derived from an EMBL/GenBank/DDBJ whole genome shotgun (WGS) entry which is preliminary data.</text>
</comment>
<dbReference type="AlphaFoldDB" id="A0A9D1R0C5"/>
<sequence length="489" mass="52520">LPAPYPYTGRTFKGAALATLLAAALFLLGYAGWQIAFHTVRHTQRSVLMSLEAAVGTSLFVTRKAEDTAAALFPDRVPPAPASAESILPPGSHLGNHMKAPIRVNALPYDEGTGTLTDAARQVDFALLQTVLRLGLDKGRILLLTSDYRTRDKDTYHLQRMRIYLPPVGKVAGQGAASPGEGEVKGPPEPVFRFMNALAESLDIWADRAVLTESPGKLTLAVKGVLTHEIWLETTRDVTPPPAPADPAPRLTIVLNGMGVDAAATAQALDLPLPVTFAVLPFAPQAAATAQAAHEAGQEVLVAVPLETKQSPFVKAGPGEITTAMSEEDMRILLDDALGHVPYASGAVNHMGSRLTADRAASRRFCEILARSGLYVLDDRTHEESLLYAEARRRGLPAWRRTLRLNEGPASEAATLSLLKKAEETARAKGHAVVIGNPDPQILAALKRWSEERDKAIRVVPLHLQPVEEETLTPEDIPATAEETPPPGH</sequence>
<feature type="non-terminal residue" evidence="2">
    <location>
        <position position="1"/>
    </location>
</feature>
<gene>
    <name evidence="2" type="ORF">H9874_01470</name>
</gene>
<dbReference type="Proteomes" id="UP000824264">
    <property type="component" value="Unassembled WGS sequence"/>
</dbReference>
<reference evidence="2" key="2">
    <citation type="submission" date="2021-04" db="EMBL/GenBank/DDBJ databases">
        <authorList>
            <person name="Gilroy R."/>
        </authorList>
    </citation>
    <scope>NUCLEOTIDE SEQUENCE</scope>
    <source>
        <strain evidence="2">ChiSxjej5B17-1746</strain>
    </source>
</reference>
<proteinExistence type="predicted"/>
<accession>A0A9D1R0C5</accession>
<organism evidence="2 3">
    <name type="scientific">Candidatus Bilophila faecipullorum</name>
    <dbReference type="NCBI Taxonomy" id="2838482"/>
    <lineage>
        <taxon>Bacteria</taxon>
        <taxon>Pseudomonadati</taxon>
        <taxon>Thermodesulfobacteriota</taxon>
        <taxon>Desulfovibrionia</taxon>
        <taxon>Desulfovibrionales</taxon>
        <taxon>Desulfovibrionaceae</taxon>
        <taxon>Bilophila</taxon>
    </lineage>
</organism>
<dbReference type="InterPro" id="IPR011330">
    <property type="entry name" value="Glyco_hydro/deAcase_b/a-brl"/>
</dbReference>
<evidence type="ECO:0000313" key="3">
    <source>
        <dbReference type="Proteomes" id="UP000824264"/>
    </source>
</evidence>